<organism evidence="1">
    <name type="scientific">viral metagenome</name>
    <dbReference type="NCBI Taxonomy" id="1070528"/>
    <lineage>
        <taxon>unclassified sequences</taxon>
        <taxon>metagenomes</taxon>
        <taxon>organismal metagenomes</taxon>
    </lineage>
</organism>
<dbReference type="EMBL" id="MT144673">
    <property type="protein sequence ID" value="QJH97082.1"/>
    <property type="molecule type" value="Genomic_DNA"/>
</dbReference>
<dbReference type="AlphaFoldDB" id="A0A6H1ZRW5"/>
<dbReference type="EMBL" id="MT144177">
    <property type="protein sequence ID" value="QJA50151.1"/>
    <property type="molecule type" value="Genomic_DNA"/>
</dbReference>
<accession>A0A6H1ZRW5</accession>
<gene>
    <name evidence="1" type="ORF">TM448A01626_0008</name>
    <name evidence="2" type="ORF">TM448B00920_0008</name>
</gene>
<proteinExistence type="predicted"/>
<sequence length="87" mass="10049">MKTIQDNIKEIAENTENYIQLGGLGIYDGLKDKPTKSDSYKIVGFNADGDLILHGFKKRSNSRLPSFNFRQTYRIVSRKQFKTLTIY</sequence>
<reference evidence="1" key="1">
    <citation type="submission" date="2020-03" db="EMBL/GenBank/DDBJ databases">
        <title>The deep terrestrial virosphere.</title>
        <authorList>
            <person name="Holmfeldt K."/>
            <person name="Nilsson E."/>
            <person name="Simone D."/>
            <person name="Lopez-Fernandez M."/>
            <person name="Wu X."/>
            <person name="de Brujin I."/>
            <person name="Lundin D."/>
            <person name="Andersson A."/>
            <person name="Bertilsson S."/>
            <person name="Dopson M."/>
        </authorList>
    </citation>
    <scope>NUCLEOTIDE SEQUENCE</scope>
    <source>
        <strain evidence="1">TM448A01626</strain>
        <strain evidence="2">TM448B00920</strain>
    </source>
</reference>
<name>A0A6H1ZRW5_9ZZZZ</name>
<evidence type="ECO:0000313" key="1">
    <source>
        <dbReference type="EMBL" id="QJA50151.1"/>
    </source>
</evidence>
<evidence type="ECO:0000313" key="2">
    <source>
        <dbReference type="EMBL" id="QJH97082.1"/>
    </source>
</evidence>
<protein>
    <submittedName>
        <fullName evidence="1">Uncharacterized protein</fullName>
    </submittedName>
</protein>